<keyword evidence="1" id="KW-0812">Transmembrane</keyword>
<accession>A0A2H0UED4</accession>
<evidence type="ECO:0000256" key="1">
    <source>
        <dbReference type="SAM" id="Phobius"/>
    </source>
</evidence>
<proteinExistence type="predicted"/>
<evidence type="ECO:0000313" key="3">
    <source>
        <dbReference type="Proteomes" id="UP000229344"/>
    </source>
</evidence>
<keyword evidence="1" id="KW-1133">Transmembrane helix</keyword>
<dbReference type="AlphaFoldDB" id="A0A2H0UED4"/>
<dbReference type="EMBL" id="PFBI01000004">
    <property type="protein sequence ID" value="PIR84747.1"/>
    <property type="molecule type" value="Genomic_DNA"/>
</dbReference>
<keyword evidence="1" id="KW-0472">Membrane</keyword>
<organism evidence="2 3">
    <name type="scientific">Candidatus Kaiserbacteria bacterium CG10_big_fil_rev_8_21_14_0_10_47_16</name>
    <dbReference type="NCBI Taxonomy" id="1974608"/>
    <lineage>
        <taxon>Bacteria</taxon>
        <taxon>Candidatus Kaiseribacteriota</taxon>
    </lineage>
</organism>
<comment type="caution">
    <text evidence="2">The sequence shown here is derived from an EMBL/GenBank/DDBJ whole genome shotgun (WGS) entry which is preliminary data.</text>
</comment>
<feature type="transmembrane region" description="Helical" evidence="1">
    <location>
        <begin position="18"/>
        <end position="40"/>
    </location>
</feature>
<gene>
    <name evidence="2" type="ORF">COU16_00995</name>
</gene>
<reference evidence="3" key="1">
    <citation type="submission" date="2017-09" db="EMBL/GenBank/DDBJ databases">
        <title>Depth-based differentiation of microbial function through sediment-hosted aquifers and enrichment of novel symbionts in the deep terrestrial subsurface.</title>
        <authorList>
            <person name="Probst A.J."/>
            <person name="Ladd B."/>
            <person name="Jarett J.K."/>
            <person name="Geller-Mcgrath D.E."/>
            <person name="Sieber C.M.K."/>
            <person name="Emerson J.B."/>
            <person name="Anantharaman K."/>
            <person name="Thomas B.C."/>
            <person name="Malmstrom R."/>
            <person name="Stieglmeier M."/>
            <person name="Klingl A."/>
            <person name="Woyke T."/>
            <person name="Ryan C.M."/>
            <person name="Banfield J.F."/>
        </authorList>
    </citation>
    <scope>NUCLEOTIDE SEQUENCE [LARGE SCALE GENOMIC DNA]</scope>
</reference>
<name>A0A2H0UED4_9BACT</name>
<evidence type="ECO:0000313" key="2">
    <source>
        <dbReference type="EMBL" id="PIR84747.1"/>
    </source>
</evidence>
<dbReference type="Proteomes" id="UP000229344">
    <property type="component" value="Unassembled WGS sequence"/>
</dbReference>
<sequence>MDTTNVESANQKIDWRDIVAGVLLAVFGALFGALGATAYFGDKDNYVHITDSARRDGLVYDLNKQVWRQPYLYLIYMRDEKHAEIRMGRFNFPVTYTTTPDGTDFCVIDTKKGFDEGKPWCTHVKKKFEEDGGRRKDRIELLPTDVDPHLYEKKYYPPEIHVLE</sequence>
<protein>
    <submittedName>
        <fullName evidence="2">Uncharacterized protein</fullName>
    </submittedName>
</protein>